<organism evidence="1 2">
    <name type="scientific">Chryseobacterium pennipullorum</name>
    <dbReference type="NCBI Taxonomy" id="2258963"/>
    <lineage>
        <taxon>Bacteria</taxon>
        <taxon>Pseudomonadati</taxon>
        <taxon>Bacteroidota</taxon>
        <taxon>Flavobacteriia</taxon>
        <taxon>Flavobacteriales</taxon>
        <taxon>Weeksellaceae</taxon>
        <taxon>Chryseobacterium group</taxon>
        <taxon>Chryseobacterium</taxon>
    </lineage>
</organism>
<name>A0A3D9B5Q0_9FLAO</name>
<evidence type="ECO:0000313" key="1">
    <source>
        <dbReference type="EMBL" id="REC49010.1"/>
    </source>
</evidence>
<dbReference type="EMBL" id="QNVV01000003">
    <property type="protein sequence ID" value="REC49010.1"/>
    <property type="molecule type" value="Genomic_DNA"/>
</dbReference>
<keyword evidence="2" id="KW-1185">Reference proteome</keyword>
<dbReference type="RefSeq" id="WP_115927329.1">
    <property type="nucleotide sequence ID" value="NZ_QNVV01000003.1"/>
</dbReference>
<dbReference type="SUPFAM" id="SSF48295">
    <property type="entry name" value="TrpR-like"/>
    <property type="match status" value="1"/>
</dbReference>
<dbReference type="Proteomes" id="UP000256257">
    <property type="component" value="Unassembled WGS sequence"/>
</dbReference>
<accession>A0A3D9B5Q0</accession>
<evidence type="ECO:0000313" key="2">
    <source>
        <dbReference type="Proteomes" id="UP000256257"/>
    </source>
</evidence>
<sequence>METRECIKVDGPDYKKIYTDIILMKFPDKFEICHSILNKENLTVLDVIELNQIVFQLKNIETEQFNQRHKSYDTQTIIKILEFQKKNGYNNTQTANRFKTSRNTLAKWKKIFQH</sequence>
<protein>
    <submittedName>
        <fullName evidence="1">Helix-turn-helix domain-containing protein</fullName>
    </submittedName>
</protein>
<dbReference type="OrthoDB" id="1260127at2"/>
<dbReference type="GO" id="GO:0043565">
    <property type="term" value="F:sequence-specific DNA binding"/>
    <property type="evidence" value="ECO:0007669"/>
    <property type="project" value="InterPro"/>
</dbReference>
<dbReference type="InterPro" id="IPR010921">
    <property type="entry name" value="Trp_repressor/repl_initiator"/>
</dbReference>
<proteinExistence type="predicted"/>
<reference evidence="1 2" key="1">
    <citation type="submission" date="2018-06" db="EMBL/GenBank/DDBJ databases">
        <title>Novel Chryseobacterium species.</title>
        <authorList>
            <person name="Newman J."/>
            <person name="Hugo C."/>
            <person name="Oosthuizen L."/>
            <person name="Charimba G."/>
        </authorList>
    </citation>
    <scope>NUCLEOTIDE SEQUENCE [LARGE SCALE GENOMIC DNA]</scope>
    <source>
        <strain evidence="1 2">7_F195</strain>
    </source>
</reference>
<gene>
    <name evidence="1" type="ORF">DRF67_05485</name>
</gene>
<dbReference type="AlphaFoldDB" id="A0A3D9B5Q0"/>
<comment type="caution">
    <text evidence="1">The sequence shown here is derived from an EMBL/GenBank/DDBJ whole genome shotgun (WGS) entry which is preliminary data.</text>
</comment>